<dbReference type="Pfam" id="PF01049">
    <property type="entry name" value="CADH_Y-type_LIR"/>
    <property type="match status" value="1"/>
</dbReference>
<dbReference type="GO" id="GO:0005509">
    <property type="term" value="F:calcium ion binding"/>
    <property type="evidence" value="ECO:0007669"/>
    <property type="project" value="InterPro"/>
</dbReference>
<dbReference type="PANTHER" id="PTHR15036">
    <property type="entry name" value="PIKACHURIN-LIKE PROTEIN"/>
    <property type="match status" value="1"/>
</dbReference>
<comment type="function">
    <text evidence="4">Cadherins are calcium-dependent cell adhesion proteins.</text>
</comment>
<dbReference type="InterPro" id="IPR050372">
    <property type="entry name" value="Neurexin-related_CASP"/>
</dbReference>
<evidence type="ECO:0000313" key="7">
    <source>
        <dbReference type="EnsemblMetazoa" id="ACOM025429-PA.1"/>
    </source>
</evidence>
<dbReference type="GO" id="GO:0016020">
    <property type="term" value="C:membrane"/>
    <property type="evidence" value="ECO:0007669"/>
    <property type="project" value="UniProtKB-SubCell"/>
</dbReference>
<dbReference type="Proteomes" id="UP000075882">
    <property type="component" value="Unassembled WGS sequence"/>
</dbReference>
<dbReference type="GO" id="GO:0007156">
    <property type="term" value="P:homophilic cell adhesion via plasma membrane adhesion molecules"/>
    <property type="evidence" value="ECO:0007669"/>
    <property type="project" value="InterPro"/>
</dbReference>
<organism evidence="7">
    <name type="scientific">Anopheles coluzzii</name>
    <name type="common">African malaria mosquito</name>
    <dbReference type="NCBI Taxonomy" id="1518534"/>
    <lineage>
        <taxon>Eukaryota</taxon>
        <taxon>Metazoa</taxon>
        <taxon>Ecdysozoa</taxon>
        <taxon>Arthropoda</taxon>
        <taxon>Hexapoda</taxon>
        <taxon>Insecta</taxon>
        <taxon>Pterygota</taxon>
        <taxon>Neoptera</taxon>
        <taxon>Endopterygota</taxon>
        <taxon>Diptera</taxon>
        <taxon>Nematocera</taxon>
        <taxon>Culicoidea</taxon>
        <taxon>Culicidae</taxon>
        <taxon>Anophelinae</taxon>
        <taxon>Anopheles</taxon>
    </lineage>
</organism>
<dbReference type="SUPFAM" id="SSF49899">
    <property type="entry name" value="Concanavalin A-like lectins/glucanases"/>
    <property type="match status" value="1"/>
</dbReference>
<dbReference type="PROSITE" id="PS50025">
    <property type="entry name" value="LAM_G_DOMAIN"/>
    <property type="match status" value="1"/>
</dbReference>
<dbReference type="InterPro" id="IPR027397">
    <property type="entry name" value="Catenin-bd_sf"/>
</dbReference>
<dbReference type="Gene3D" id="4.10.900.10">
    <property type="entry name" value="TCF3-CBD (Catenin binding domain)"/>
    <property type="match status" value="1"/>
</dbReference>
<keyword evidence="5" id="KW-0472">Membrane</keyword>
<keyword evidence="1 5" id="KW-0812">Transmembrane</keyword>
<name>A0A8W7P4I0_ANOCL</name>
<dbReference type="InterPro" id="IPR013320">
    <property type="entry name" value="ConA-like_dom_sf"/>
</dbReference>
<evidence type="ECO:0000256" key="2">
    <source>
        <dbReference type="ARBA" id="ARBA00022989"/>
    </source>
</evidence>
<proteinExistence type="predicted"/>
<dbReference type="CDD" id="cd00110">
    <property type="entry name" value="LamG"/>
    <property type="match status" value="1"/>
</dbReference>
<evidence type="ECO:0000256" key="3">
    <source>
        <dbReference type="PROSITE-ProRule" id="PRU00122"/>
    </source>
</evidence>
<dbReference type="Pfam" id="PF02210">
    <property type="entry name" value="Laminin_G_2"/>
    <property type="match status" value="1"/>
</dbReference>
<keyword evidence="2 5" id="KW-1133">Transmembrane helix</keyword>
<evidence type="ECO:0000256" key="4">
    <source>
        <dbReference type="RuleBase" id="RU004357"/>
    </source>
</evidence>
<dbReference type="PANTHER" id="PTHR15036:SF85">
    <property type="entry name" value="SP2353, ISOFORM A"/>
    <property type="match status" value="1"/>
</dbReference>
<comment type="caution">
    <text evidence="3">Lacks conserved residue(s) required for the propagation of feature annotation.</text>
</comment>
<dbReference type="Gene3D" id="2.60.120.200">
    <property type="match status" value="1"/>
</dbReference>
<evidence type="ECO:0000256" key="1">
    <source>
        <dbReference type="ARBA" id="ARBA00022692"/>
    </source>
</evidence>
<dbReference type="VEuPathDB" id="VectorBase:ACON2_034504"/>
<reference evidence="7" key="1">
    <citation type="submission" date="2022-08" db="UniProtKB">
        <authorList>
            <consortium name="EnsemblMetazoa"/>
        </authorList>
    </citation>
    <scope>IDENTIFICATION</scope>
</reference>
<dbReference type="EnsemblMetazoa" id="ACOM025429-RA">
    <property type="protein sequence ID" value="ACOM025429-PA.1"/>
    <property type="gene ID" value="ACOM025429"/>
</dbReference>
<dbReference type="InterPro" id="IPR001791">
    <property type="entry name" value="Laminin_G"/>
</dbReference>
<dbReference type="SMART" id="SM00282">
    <property type="entry name" value="LamG"/>
    <property type="match status" value="1"/>
</dbReference>
<accession>A0A8W7P4I0</accession>
<dbReference type="FunFam" id="2.60.120.200:FF:000214">
    <property type="entry name" value="DE cadherin-like protein"/>
    <property type="match status" value="1"/>
</dbReference>
<feature type="transmembrane region" description="Helical" evidence="5">
    <location>
        <begin position="183"/>
        <end position="204"/>
    </location>
</feature>
<dbReference type="AlphaFoldDB" id="A0A8W7P4I0"/>
<dbReference type="InterPro" id="IPR000233">
    <property type="entry name" value="Cadherin_Y-type_LIR"/>
</dbReference>
<protein>
    <recommendedName>
        <fullName evidence="6">Laminin G domain-containing protein</fullName>
    </recommendedName>
</protein>
<evidence type="ECO:0000256" key="5">
    <source>
        <dbReference type="SAM" id="Phobius"/>
    </source>
</evidence>
<feature type="domain" description="Laminin G" evidence="6">
    <location>
        <begin position="1"/>
        <end position="167"/>
    </location>
</feature>
<dbReference type="GO" id="GO:0009887">
    <property type="term" value="P:animal organ morphogenesis"/>
    <property type="evidence" value="ECO:0007669"/>
    <property type="project" value="UniProtKB-ARBA"/>
</dbReference>
<sequence>MTRISVELSPQQEDGLVMYIGPLNYNPRLPVPDFLALELVKGLPVLLLDYGSGTIRIEHRHRFPQGKPFTVEIVLQPQTIEMIVDNCKLSTCMSLDAPKGPNRFLNVNAPLQLGGAAVNLDYLGSLFNWTYVPQDKGFSGCLRNLTINERTYDLGLPSLAKNVNSECISRSVALIASIGFTSYYLYVIIACIILLIVLLFFIIAHKTSHDEWHDKEMDHPRGTVVHYEEEGGGECDTIYDLNAVLGRLNLMDLDTIHYANINNDQYLGTFLLRKRAACDQAADAYPQDDVRCYAYEGDETSYQSLSSLTSFSGSQGDLKLPNLSVPPELQMLAYSYGEESSDTEK</sequence>
<evidence type="ECO:0000259" key="6">
    <source>
        <dbReference type="PROSITE" id="PS50025"/>
    </source>
</evidence>